<dbReference type="GO" id="GO:0008270">
    <property type="term" value="F:zinc ion binding"/>
    <property type="evidence" value="ECO:0007669"/>
    <property type="project" value="UniProtKB-KW"/>
</dbReference>
<dbReference type="InterPro" id="IPR000571">
    <property type="entry name" value="Znf_CCCH"/>
</dbReference>
<dbReference type="GO" id="GO:0005684">
    <property type="term" value="C:U2-type spliceosomal complex"/>
    <property type="evidence" value="ECO:0007669"/>
    <property type="project" value="TreeGrafter"/>
</dbReference>
<evidence type="ECO:0000313" key="12">
    <source>
        <dbReference type="EMBL" id="KAA8907454.1"/>
    </source>
</evidence>
<keyword evidence="8" id="KW-0507">mRNA processing</keyword>
<dbReference type="PANTHER" id="PTHR12930">
    <property type="entry name" value="ZINC FINGER PROTEIN 183"/>
    <property type="match status" value="1"/>
</dbReference>
<evidence type="ECO:0000256" key="9">
    <source>
        <dbReference type="SAM" id="MobiDB-lite"/>
    </source>
</evidence>
<accession>A0A5J5EZ83</accession>
<reference evidence="12 13" key="1">
    <citation type="submission" date="2019-09" db="EMBL/GenBank/DDBJ databases">
        <title>Draft genome of the ectomycorrhizal ascomycete Sphaerosporella brunnea.</title>
        <authorList>
            <consortium name="DOE Joint Genome Institute"/>
            <person name="Benucci G.M."/>
            <person name="Marozzi G."/>
            <person name="Antonielli L."/>
            <person name="Sanchez S."/>
            <person name="Marco P."/>
            <person name="Wang X."/>
            <person name="Falini L.B."/>
            <person name="Barry K."/>
            <person name="Haridas S."/>
            <person name="Lipzen A."/>
            <person name="Labutti K."/>
            <person name="Grigoriev I.V."/>
            <person name="Murat C."/>
            <person name="Martin F."/>
            <person name="Albertini E."/>
            <person name="Donnini D."/>
            <person name="Bonito G."/>
        </authorList>
    </citation>
    <scope>NUCLEOTIDE SEQUENCE [LARGE SCALE GENOMIC DNA]</scope>
    <source>
        <strain evidence="12 13">Sb_GMNB300</strain>
    </source>
</reference>
<protein>
    <recommendedName>
        <fullName evidence="8">Pre-mRNA-splicing factor CWC24</fullName>
    </recommendedName>
</protein>
<dbReference type="InterPro" id="IPR036855">
    <property type="entry name" value="Znf_CCCH_sf"/>
</dbReference>
<feature type="domain" description="RING-type" evidence="10">
    <location>
        <begin position="257"/>
        <end position="295"/>
    </location>
</feature>
<keyword evidence="8" id="KW-0238">DNA-binding</keyword>
<dbReference type="InterPro" id="IPR013083">
    <property type="entry name" value="Znf_RING/FYVE/PHD"/>
</dbReference>
<dbReference type="GO" id="GO:0006397">
    <property type="term" value="P:mRNA processing"/>
    <property type="evidence" value="ECO:0007669"/>
    <property type="project" value="UniProtKB-KW"/>
</dbReference>
<name>A0A5J5EZ83_9PEZI</name>
<evidence type="ECO:0000259" key="10">
    <source>
        <dbReference type="PROSITE" id="PS50089"/>
    </source>
</evidence>
<dbReference type="InParanoid" id="A0A5J5EZ83"/>
<keyword evidence="8" id="KW-0508">mRNA splicing</keyword>
<feature type="region of interest" description="Disordered" evidence="9">
    <location>
        <begin position="1"/>
        <end position="87"/>
    </location>
</feature>
<dbReference type="AlphaFoldDB" id="A0A5J5EZ83"/>
<dbReference type="SMART" id="SM00356">
    <property type="entry name" value="ZnF_C3H1"/>
    <property type="match status" value="1"/>
</dbReference>
<feature type="compositionally biased region" description="Polar residues" evidence="9">
    <location>
        <begin position="70"/>
        <end position="83"/>
    </location>
</feature>
<dbReference type="EMBL" id="VXIS01000079">
    <property type="protein sequence ID" value="KAA8907454.1"/>
    <property type="molecule type" value="Genomic_DNA"/>
</dbReference>
<dbReference type="PROSITE" id="PS00518">
    <property type="entry name" value="ZF_RING_1"/>
    <property type="match status" value="1"/>
</dbReference>
<dbReference type="SUPFAM" id="SSF57850">
    <property type="entry name" value="RING/U-box"/>
    <property type="match status" value="1"/>
</dbReference>
<dbReference type="PANTHER" id="PTHR12930:SF0">
    <property type="entry name" value="RING FINGER PROTEIN 113B"/>
    <property type="match status" value="1"/>
</dbReference>
<gene>
    <name evidence="12" type="ORF">FN846DRAFT_697481</name>
</gene>
<keyword evidence="8" id="KW-0747">Spliceosome</keyword>
<comment type="caution">
    <text evidence="12">The sequence shown here is derived from an EMBL/GenBank/DDBJ whole genome shotgun (WGS) entry which is preliminary data.</text>
</comment>
<evidence type="ECO:0000256" key="8">
    <source>
        <dbReference type="RuleBase" id="RU367110"/>
    </source>
</evidence>
<dbReference type="GO" id="GO:0034247">
    <property type="term" value="P:snoRNA splicing"/>
    <property type="evidence" value="ECO:0007669"/>
    <property type="project" value="TreeGrafter"/>
</dbReference>
<comment type="function">
    <text evidence="1 8">Involved in pre-mRNA splicing.</text>
</comment>
<dbReference type="GO" id="GO:0003677">
    <property type="term" value="F:DNA binding"/>
    <property type="evidence" value="ECO:0007669"/>
    <property type="project" value="UniProtKB-UniRule"/>
</dbReference>
<dbReference type="Pfam" id="PF00642">
    <property type="entry name" value="zf-CCCH"/>
    <property type="match status" value="1"/>
</dbReference>
<comment type="similarity">
    <text evidence="2 8">Belongs to the CWC24 family.</text>
</comment>
<dbReference type="Gene3D" id="3.30.40.10">
    <property type="entry name" value="Zinc/RING finger domain, C3HC4 (zinc finger)"/>
    <property type="match status" value="1"/>
</dbReference>
<feature type="zinc finger region" description="C3H1-type" evidence="7">
    <location>
        <begin position="181"/>
        <end position="209"/>
    </location>
</feature>
<dbReference type="OrthoDB" id="25761at2759"/>
<evidence type="ECO:0000256" key="4">
    <source>
        <dbReference type="ARBA" id="ARBA00022723"/>
    </source>
</evidence>
<feature type="region of interest" description="Disordered" evidence="9">
    <location>
        <begin position="101"/>
        <end position="146"/>
    </location>
</feature>
<sequence>MSENTIELPAADPSPPVVFFRRSAKGKSNLRKRAATPPPASDGDSDYSSSDEGAGGGGDVPKIKKRKRNTGTITASSKDSASNAAPADVGAAVYEAGSKGIVSSTSSEATKQSNWYDEDSLLGRKTKSPGERETVDPAASDGTYKGASSYGSFIKKSESSSRKPVGPVKAPTNIRTITITDYAPDVCKDYKLTGFCGFGDTCKFLHAREDYAAGWKLDREWEIKSKGGKLPDLPGKKMGTGGWKPEEEKKEEIPFKCVICKDDYKSPIVTKCGHYFCEKCAIDRYREKNPSCAICGKRTDGVFNGAKGLQKKLDLAKQREEERKKEEEENEVNGK</sequence>
<dbReference type="InterPro" id="IPR017907">
    <property type="entry name" value="Znf_RING_CS"/>
</dbReference>
<dbReference type="CDD" id="cd16539">
    <property type="entry name" value="RING-HC_RNF113A_B"/>
    <property type="match status" value="1"/>
</dbReference>
<evidence type="ECO:0000256" key="1">
    <source>
        <dbReference type="ARBA" id="ARBA00003777"/>
    </source>
</evidence>
<keyword evidence="8" id="KW-0539">Nucleus</keyword>
<dbReference type="PROSITE" id="PS50103">
    <property type="entry name" value="ZF_C3H1"/>
    <property type="match status" value="1"/>
</dbReference>
<dbReference type="InterPro" id="IPR001841">
    <property type="entry name" value="Znf_RING"/>
</dbReference>
<comment type="subcellular location">
    <subcellularLocation>
        <location evidence="8">Nucleus</location>
    </subcellularLocation>
</comment>
<dbReference type="PROSITE" id="PS50089">
    <property type="entry name" value="ZF_RING_2"/>
    <property type="match status" value="1"/>
</dbReference>
<feature type="domain" description="C3H1-type" evidence="11">
    <location>
        <begin position="181"/>
        <end position="209"/>
    </location>
</feature>
<evidence type="ECO:0000313" key="13">
    <source>
        <dbReference type="Proteomes" id="UP000326924"/>
    </source>
</evidence>
<dbReference type="SUPFAM" id="SSF90229">
    <property type="entry name" value="CCCH zinc finger"/>
    <property type="match status" value="1"/>
</dbReference>
<dbReference type="SMART" id="SM00184">
    <property type="entry name" value="RING"/>
    <property type="match status" value="1"/>
</dbReference>
<comment type="subunit">
    <text evidence="3 8">Associated with the spliceosome.</text>
</comment>
<feature type="compositionally biased region" description="Basic residues" evidence="9">
    <location>
        <begin position="22"/>
        <end position="34"/>
    </location>
</feature>
<evidence type="ECO:0000256" key="7">
    <source>
        <dbReference type="PROSITE-ProRule" id="PRU00723"/>
    </source>
</evidence>
<feature type="compositionally biased region" description="Polar residues" evidence="9">
    <location>
        <begin position="101"/>
        <end position="115"/>
    </location>
</feature>
<evidence type="ECO:0000256" key="6">
    <source>
        <dbReference type="ARBA" id="ARBA00022833"/>
    </source>
</evidence>
<dbReference type="Proteomes" id="UP000326924">
    <property type="component" value="Unassembled WGS sequence"/>
</dbReference>
<evidence type="ECO:0000256" key="3">
    <source>
        <dbReference type="ARBA" id="ARBA00011524"/>
    </source>
</evidence>
<dbReference type="FunFam" id="3.30.40.10:FF:000045">
    <property type="entry name" value="RING finger protein 113A"/>
    <property type="match status" value="1"/>
</dbReference>
<keyword evidence="5 7" id="KW-0863">Zinc-finger</keyword>
<organism evidence="12 13">
    <name type="scientific">Sphaerosporella brunnea</name>
    <dbReference type="NCBI Taxonomy" id="1250544"/>
    <lineage>
        <taxon>Eukaryota</taxon>
        <taxon>Fungi</taxon>
        <taxon>Dikarya</taxon>
        <taxon>Ascomycota</taxon>
        <taxon>Pezizomycotina</taxon>
        <taxon>Pezizomycetes</taxon>
        <taxon>Pezizales</taxon>
        <taxon>Pyronemataceae</taxon>
        <taxon>Sphaerosporella</taxon>
    </lineage>
</organism>
<keyword evidence="4 7" id="KW-0479">Metal-binding</keyword>
<dbReference type="InterPro" id="IPR039971">
    <property type="entry name" value="CWC24-like"/>
</dbReference>
<keyword evidence="13" id="KW-1185">Reference proteome</keyword>
<proteinExistence type="inferred from homology"/>
<feature type="region of interest" description="Disordered" evidence="9">
    <location>
        <begin position="314"/>
        <end position="335"/>
    </location>
</feature>
<evidence type="ECO:0000256" key="5">
    <source>
        <dbReference type="ARBA" id="ARBA00022771"/>
    </source>
</evidence>
<evidence type="ECO:0000256" key="2">
    <source>
        <dbReference type="ARBA" id="ARBA00009161"/>
    </source>
</evidence>
<evidence type="ECO:0000259" key="11">
    <source>
        <dbReference type="PROSITE" id="PS50103"/>
    </source>
</evidence>
<keyword evidence="6 7" id="KW-0862">Zinc</keyword>
<dbReference type="Pfam" id="PF13920">
    <property type="entry name" value="zf-C3HC4_3"/>
    <property type="match status" value="1"/>
</dbReference>